<keyword evidence="2" id="KW-1185">Reference proteome</keyword>
<reference evidence="1" key="2">
    <citation type="submission" date="2021-08" db="EMBL/GenBank/DDBJ databases">
        <authorList>
            <person name="Tani A."/>
            <person name="Ola A."/>
            <person name="Ogura Y."/>
            <person name="Katsura K."/>
            <person name="Hayashi T."/>
        </authorList>
    </citation>
    <scope>NUCLEOTIDE SEQUENCE</scope>
    <source>
        <strain evidence="1">DSM 23674</strain>
    </source>
</reference>
<sequence length="80" mass="9036">MSIVDLRRRLERIESARHVGAPISVMADYPIEDDEADAALANWRVRVAQGRASAPNGVLYLTERSEMSEAEWADRHVTEQ</sequence>
<name>A0ABQ4TTL4_9HYPH</name>
<dbReference type="Proteomes" id="UP001055101">
    <property type="component" value="Unassembled WGS sequence"/>
</dbReference>
<evidence type="ECO:0000313" key="1">
    <source>
        <dbReference type="EMBL" id="GJE57754.1"/>
    </source>
</evidence>
<comment type="caution">
    <text evidence="1">The sequence shown here is derived from an EMBL/GenBank/DDBJ whole genome shotgun (WGS) entry which is preliminary data.</text>
</comment>
<organism evidence="1 2">
    <name type="scientific">Methylobacterium thuringiense</name>
    <dbReference type="NCBI Taxonomy" id="1003091"/>
    <lineage>
        <taxon>Bacteria</taxon>
        <taxon>Pseudomonadati</taxon>
        <taxon>Pseudomonadota</taxon>
        <taxon>Alphaproteobacteria</taxon>
        <taxon>Hyphomicrobiales</taxon>
        <taxon>Methylobacteriaceae</taxon>
        <taxon>Methylobacterium</taxon>
    </lineage>
</organism>
<evidence type="ECO:0000313" key="2">
    <source>
        <dbReference type="Proteomes" id="UP001055101"/>
    </source>
</evidence>
<accession>A0ABQ4TTL4</accession>
<reference evidence="1" key="1">
    <citation type="journal article" date="2021" name="Front. Microbiol.">
        <title>Comprehensive Comparative Genomics and Phenotyping of Methylobacterium Species.</title>
        <authorList>
            <person name="Alessa O."/>
            <person name="Ogura Y."/>
            <person name="Fujitani Y."/>
            <person name="Takami H."/>
            <person name="Hayashi T."/>
            <person name="Sahin N."/>
            <person name="Tani A."/>
        </authorList>
    </citation>
    <scope>NUCLEOTIDE SEQUENCE</scope>
    <source>
        <strain evidence="1">DSM 23674</strain>
    </source>
</reference>
<proteinExistence type="predicted"/>
<gene>
    <name evidence="1" type="ORF">EKPJFOCH_4272</name>
</gene>
<dbReference type="EMBL" id="BPRA01000029">
    <property type="protein sequence ID" value="GJE57754.1"/>
    <property type="molecule type" value="Genomic_DNA"/>
</dbReference>
<protein>
    <submittedName>
        <fullName evidence="1">Uncharacterized protein</fullName>
    </submittedName>
</protein>
<dbReference type="RefSeq" id="WP_238232872.1">
    <property type="nucleotide sequence ID" value="NZ_BPRA01000029.1"/>
</dbReference>